<keyword evidence="13" id="KW-1185">Reference proteome</keyword>
<reference evidence="12" key="1">
    <citation type="submission" date="2022-11" db="EMBL/GenBank/DDBJ databases">
        <authorList>
            <person name="Kikuchi T."/>
        </authorList>
    </citation>
    <scope>NUCLEOTIDE SEQUENCE</scope>
    <source>
        <strain evidence="12">PS1010</strain>
    </source>
</reference>
<comment type="subcellular location">
    <subcellularLocation>
        <location evidence="1">Chromosome</location>
    </subcellularLocation>
</comment>
<feature type="coiled-coil region" evidence="10">
    <location>
        <begin position="260"/>
        <end position="315"/>
    </location>
</feature>
<dbReference type="GO" id="GO:0005694">
    <property type="term" value="C:chromosome"/>
    <property type="evidence" value="ECO:0007669"/>
    <property type="project" value="UniProtKB-SubCell"/>
</dbReference>
<comment type="similarity">
    <text evidence="2">Belongs to the UVSSA family.</text>
</comment>
<dbReference type="InterPro" id="IPR018610">
    <property type="entry name" value="UVSSA"/>
</dbReference>
<dbReference type="Proteomes" id="UP001152747">
    <property type="component" value="Unassembled WGS sequence"/>
</dbReference>
<dbReference type="PANTHER" id="PTHR28670:SF1">
    <property type="entry name" value="UV-STIMULATED SCAFFOLD PROTEIN A"/>
    <property type="match status" value="1"/>
</dbReference>
<evidence type="ECO:0000256" key="4">
    <source>
        <dbReference type="ARBA" id="ARBA00022723"/>
    </source>
</evidence>
<keyword evidence="5" id="KW-0227">DNA damage</keyword>
<evidence type="ECO:0000256" key="6">
    <source>
        <dbReference type="ARBA" id="ARBA00022771"/>
    </source>
</evidence>
<evidence type="ECO:0000256" key="9">
    <source>
        <dbReference type="ARBA" id="ARBA00023204"/>
    </source>
</evidence>
<feature type="domain" description="UV-stimulated scaffold protein A C-terminal" evidence="11">
    <location>
        <begin position="375"/>
        <end position="478"/>
    </location>
</feature>
<dbReference type="GO" id="GO:0008270">
    <property type="term" value="F:zinc ion binding"/>
    <property type="evidence" value="ECO:0007669"/>
    <property type="project" value="UniProtKB-KW"/>
</dbReference>
<dbReference type="OrthoDB" id="5594015at2759"/>
<dbReference type="AlphaFoldDB" id="A0A9P1IVH2"/>
<evidence type="ECO:0000256" key="2">
    <source>
        <dbReference type="ARBA" id="ARBA00009240"/>
    </source>
</evidence>
<gene>
    <name evidence="12" type="ORF">CAMP_LOCUS13574</name>
</gene>
<dbReference type="GO" id="GO:0000993">
    <property type="term" value="F:RNA polymerase II complex binding"/>
    <property type="evidence" value="ECO:0007669"/>
    <property type="project" value="TreeGrafter"/>
</dbReference>
<dbReference type="Pfam" id="PF09740">
    <property type="entry name" value="DUF2043"/>
    <property type="match status" value="1"/>
</dbReference>
<comment type="caution">
    <text evidence="12">The sequence shown here is derived from an EMBL/GenBank/DDBJ whole genome shotgun (WGS) entry which is preliminary data.</text>
</comment>
<keyword evidence="6" id="KW-0863">Zinc-finger</keyword>
<dbReference type="GO" id="GO:0009411">
    <property type="term" value="P:response to UV"/>
    <property type="evidence" value="ECO:0007669"/>
    <property type="project" value="InterPro"/>
</dbReference>
<evidence type="ECO:0000256" key="3">
    <source>
        <dbReference type="ARBA" id="ARBA00022454"/>
    </source>
</evidence>
<organism evidence="12 13">
    <name type="scientific">Caenorhabditis angaria</name>
    <dbReference type="NCBI Taxonomy" id="860376"/>
    <lineage>
        <taxon>Eukaryota</taxon>
        <taxon>Metazoa</taxon>
        <taxon>Ecdysozoa</taxon>
        <taxon>Nematoda</taxon>
        <taxon>Chromadorea</taxon>
        <taxon>Rhabditida</taxon>
        <taxon>Rhabditina</taxon>
        <taxon>Rhabditomorpha</taxon>
        <taxon>Rhabditoidea</taxon>
        <taxon>Rhabditidae</taxon>
        <taxon>Peloderinae</taxon>
        <taxon>Caenorhabditis</taxon>
    </lineage>
</organism>
<evidence type="ECO:0000256" key="7">
    <source>
        <dbReference type="ARBA" id="ARBA00022833"/>
    </source>
</evidence>
<evidence type="ECO:0000256" key="5">
    <source>
        <dbReference type="ARBA" id="ARBA00022763"/>
    </source>
</evidence>
<name>A0A9P1IVH2_9PELO</name>
<evidence type="ECO:0000313" key="13">
    <source>
        <dbReference type="Proteomes" id="UP001152747"/>
    </source>
</evidence>
<dbReference type="Pfam" id="PF20867">
    <property type="entry name" value="UVSSA_N"/>
    <property type="match status" value="1"/>
</dbReference>
<dbReference type="GO" id="GO:0006283">
    <property type="term" value="P:transcription-coupled nucleotide-excision repair"/>
    <property type="evidence" value="ECO:0007669"/>
    <property type="project" value="TreeGrafter"/>
</dbReference>
<evidence type="ECO:0000256" key="10">
    <source>
        <dbReference type="SAM" id="Coils"/>
    </source>
</evidence>
<dbReference type="InterPro" id="IPR049408">
    <property type="entry name" value="UVSSA_N_a-solenoid_rpt"/>
</dbReference>
<keyword evidence="8 10" id="KW-0175">Coiled coil</keyword>
<evidence type="ECO:0000256" key="8">
    <source>
        <dbReference type="ARBA" id="ARBA00023054"/>
    </source>
</evidence>
<dbReference type="InterPro" id="IPR049431">
    <property type="entry name" value="UVSSA_C"/>
</dbReference>
<dbReference type="EMBL" id="CANHGI010000005">
    <property type="protein sequence ID" value="CAI5450937.1"/>
    <property type="molecule type" value="Genomic_DNA"/>
</dbReference>
<keyword evidence="4" id="KW-0479">Metal-binding</keyword>
<evidence type="ECO:0000259" key="11">
    <source>
        <dbReference type="Pfam" id="PF09740"/>
    </source>
</evidence>
<evidence type="ECO:0000313" key="12">
    <source>
        <dbReference type="EMBL" id="CAI5450937.1"/>
    </source>
</evidence>
<sequence length="571" mass="67964">MDAVPDYRKWLRSLLNRIVRKGGDRDDQNFKELREEIKINQNKMEEIFEVILEFIDRSNCGDRAIIVEFIDYFFERCHKFRQEVLNKSKELLEITCETDLKHRPLPGTKQSSGKLKILTIEKIRKWHEKFGKHYPILDLVVDFLKSSKSLNFESISSEIDLVQRKNELIENRRSNMKKITLNLMKFEFSEIQESTNQIIESLEQLIEFLVPKFNMNQDFSNIPSTSQTTFEEEGKEEIEIYLKDIQNPNIEITVENDVIIENIMEMKDLIEKRLEKLKKTSKRMADIPDDFLSEIRDLRTKIIKILRKVEALKLKSTRRKSHKFGKEKDDDDEFEDVEEMTVDQILMIQYSDNFEPEIMENEEKEEEAGPSKTQNIPIVPFGLDLKYWGEKRDKVQIPKNNSDCHRFWRPPDEESSAVAQECVYTQRVFNFVGNQEKSDKICRAPMKNGILCPRKDFSSCPLHGRIVERNEKGEPINKKDRELLKQKEEIEHRKEVEKFSRKIEEKMSFEKANNKRRRKYEKEEIGEDEEIRTRLKKKLLDPKTVKRVSQVIDASRKAKNEKRFGHQFSHM</sequence>
<evidence type="ECO:0000256" key="1">
    <source>
        <dbReference type="ARBA" id="ARBA00004286"/>
    </source>
</evidence>
<keyword evidence="9" id="KW-0234">DNA repair</keyword>
<proteinExistence type="inferred from homology"/>
<keyword evidence="7" id="KW-0862">Zinc</keyword>
<protein>
    <recommendedName>
        <fullName evidence="11">UV-stimulated scaffold protein A C-terminal domain-containing protein</fullName>
    </recommendedName>
</protein>
<accession>A0A9P1IVH2</accession>
<keyword evidence="3" id="KW-0158">Chromosome</keyword>
<dbReference type="PANTHER" id="PTHR28670">
    <property type="entry name" value="UV-STIMULATED SCAFFOLD PROTEIN A"/>
    <property type="match status" value="1"/>
</dbReference>